<keyword evidence="4" id="KW-1185">Reference proteome</keyword>
<sequence>MMSKNIYKIILLVLVISFSGCKKEKVYENPISENITFKNIINDNIILSGTLSIPSKDGTFPAVVLISGNGEHNRNEEFGNFKPFLDISNYLTKQGIAVLRYDKRGVGESTGNYNSANSFDFANDVNSAIEYLLTREEIKSNEIGLIGHSEGGLIAPIVASQSSNVAFIVSLAGPSLSGDKILLSQQKAIALAKGTDKSEVKKNQKLNRAAFEIVKLYKDEDTLRKRMTEYIEEISLNDPEKPENMTYDEYVNAQVKGILRPWMVNFLRYNPEKYIEQVRVPVLALNGTKDLQILSSENLSEWKRILESSGNKNVTTKELQNLNHLFQTCETGLPDEYEKLNESFSVIAMNEISKWIKKQTK</sequence>
<dbReference type="GO" id="GO:0004252">
    <property type="term" value="F:serine-type endopeptidase activity"/>
    <property type="evidence" value="ECO:0007669"/>
    <property type="project" value="InterPro"/>
</dbReference>
<dbReference type="Gene3D" id="3.40.50.1820">
    <property type="entry name" value="alpha/beta hydrolase"/>
    <property type="match status" value="1"/>
</dbReference>
<dbReference type="Pfam" id="PF12146">
    <property type="entry name" value="Hydrolase_4"/>
    <property type="match status" value="1"/>
</dbReference>
<dbReference type="PANTHER" id="PTHR43265">
    <property type="entry name" value="ESTERASE ESTD"/>
    <property type="match status" value="1"/>
</dbReference>
<proteinExistence type="predicted"/>
<reference evidence="4" key="1">
    <citation type="submission" date="2016-11" db="EMBL/GenBank/DDBJ databases">
        <authorList>
            <person name="Varghese N."/>
            <person name="Submissions S."/>
        </authorList>
    </citation>
    <scope>NUCLEOTIDE SEQUENCE [LARGE SCALE GENOMIC DNA]</scope>
    <source>
        <strain evidence="4">DSM 25330</strain>
    </source>
</reference>
<keyword evidence="1" id="KW-0378">Hydrolase</keyword>
<dbReference type="InterPro" id="IPR053145">
    <property type="entry name" value="AB_hydrolase_Est10"/>
</dbReference>
<dbReference type="EMBL" id="FQWS01000002">
    <property type="protein sequence ID" value="SHH57457.1"/>
    <property type="molecule type" value="Genomic_DNA"/>
</dbReference>
<gene>
    <name evidence="3" type="ORF">SAMN05444148_2351</name>
</gene>
<feature type="domain" description="Serine aminopeptidase S33" evidence="2">
    <location>
        <begin position="84"/>
        <end position="324"/>
    </location>
</feature>
<dbReference type="RefSeq" id="WP_083573373.1">
    <property type="nucleotide sequence ID" value="NZ_FQWS01000002.1"/>
</dbReference>
<dbReference type="SUPFAM" id="SSF53474">
    <property type="entry name" value="alpha/beta-Hydrolases"/>
    <property type="match status" value="1"/>
</dbReference>
<organism evidence="3 4">
    <name type="scientific">Winogradskyella jejuensis</name>
    <dbReference type="NCBI Taxonomy" id="1089305"/>
    <lineage>
        <taxon>Bacteria</taxon>
        <taxon>Pseudomonadati</taxon>
        <taxon>Bacteroidota</taxon>
        <taxon>Flavobacteriia</taxon>
        <taxon>Flavobacteriales</taxon>
        <taxon>Flavobacteriaceae</taxon>
        <taxon>Winogradskyella</taxon>
    </lineage>
</organism>
<accession>A0A1M5U353</accession>
<dbReference type="PANTHER" id="PTHR43265:SF1">
    <property type="entry name" value="ESTERASE ESTD"/>
    <property type="match status" value="1"/>
</dbReference>
<dbReference type="GO" id="GO:0052689">
    <property type="term" value="F:carboxylic ester hydrolase activity"/>
    <property type="evidence" value="ECO:0007669"/>
    <property type="project" value="TreeGrafter"/>
</dbReference>
<dbReference type="InterPro" id="IPR029058">
    <property type="entry name" value="AB_hydrolase_fold"/>
</dbReference>
<dbReference type="PROSITE" id="PS00708">
    <property type="entry name" value="PRO_ENDOPEP_SER"/>
    <property type="match status" value="1"/>
</dbReference>
<dbReference type="InterPro" id="IPR022742">
    <property type="entry name" value="Hydrolase_4"/>
</dbReference>
<dbReference type="STRING" id="1089305.SAMN05444148_2351"/>
<evidence type="ECO:0000259" key="2">
    <source>
        <dbReference type="Pfam" id="PF12146"/>
    </source>
</evidence>
<protein>
    <recommendedName>
        <fullName evidence="2">Serine aminopeptidase S33 domain-containing protein</fullName>
    </recommendedName>
</protein>
<evidence type="ECO:0000313" key="3">
    <source>
        <dbReference type="EMBL" id="SHH57457.1"/>
    </source>
</evidence>
<name>A0A1M5U353_9FLAO</name>
<dbReference type="GO" id="GO:0006508">
    <property type="term" value="P:proteolysis"/>
    <property type="evidence" value="ECO:0007669"/>
    <property type="project" value="InterPro"/>
</dbReference>
<dbReference type="AlphaFoldDB" id="A0A1M5U353"/>
<evidence type="ECO:0000256" key="1">
    <source>
        <dbReference type="ARBA" id="ARBA00022801"/>
    </source>
</evidence>
<dbReference type="OrthoDB" id="9809549at2"/>
<dbReference type="InterPro" id="IPR002471">
    <property type="entry name" value="Pept_S9_AS"/>
</dbReference>
<dbReference type="PROSITE" id="PS51257">
    <property type="entry name" value="PROKAR_LIPOPROTEIN"/>
    <property type="match status" value="1"/>
</dbReference>
<dbReference type="Proteomes" id="UP000184522">
    <property type="component" value="Unassembled WGS sequence"/>
</dbReference>
<evidence type="ECO:0000313" key="4">
    <source>
        <dbReference type="Proteomes" id="UP000184522"/>
    </source>
</evidence>